<evidence type="ECO:0000313" key="2">
    <source>
        <dbReference type="EMBL" id="MBS7526960.1"/>
    </source>
</evidence>
<dbReference type="Proteomes" id="UP000746471">
    <property type="component" value="Unassembled WGS sequence"/>
</dbReference>
<comment type="caution">
    <text evidence="2">The sequence shown here is derived from an EMBL/GenBank/DDBJ whole genome shotgun (WGS) entry which is preliminary data.</text>
</comment>
<organism evidence="2 3">
    <name type="scientific">Fusibacter paucivorans</name>
    <dbReference type="NCBI Taxonomy" id="76009"/>
    <lineage>
        <taxon>Bacteria</taxon>
        <taxon>Bacillati</taxon>
        <taxon>Bacillota</taxon>
        <taxon>Clostridia</taxon>
        <taxon>Eubacteriales</taxon>
        <taxon>Eubacteriales Family XII. Incertae Sedis</taxon>
        <taxon>Fusibacter</taxon>
    </lineage>
</organism>
<accession>A0ABS5PP69</accession>
<gene>
    <name evidence="2" type="ORF">KHM83_09740</name>
</gene>
<proteinExistence type="predicted"/>
<dbReference type="EMBL" id="JAHBCL010000015">
    <property type="protein sequence ID" value="MBS7526960.1"/>
    <property type="molecule type" value="Genomic_DNA"/>
</dbReference>
<feature type="transmembrane region" description="Helical" evidence="1">
    <location>
        <begin position="32"/>
        <end position="51"/>
    </location>
</feature>
<sequence>MSYRKVGLILIALSIIAMFFGSVVPIDPYVRVALTTFMLGSGVFLIFFKGYDDNDMD</sequence>
<feature type="transmembrane region" description="Helical" evidence="1">
    <location>
        <begin position="7"/>
        <end position="26"/>
    </location>
</feature>
<keyword evidence="1" id="KW-0812">Transmembrane</keyword>
<dbReference type="RefSeq" id="WP_213236823.1">
    <property type="nucleotide sequence ID" value="NZ_JAHBCL010000015.1"/>
</dbReference>
<protein>
    <submittedName>
        <fullName evidence="2">Uncharacterized protein</fullName>
    </submittedName>
</protein>
<keyword evidence="1" id="KW-1133">Transmembrane helix</keyword>
<keyword evidence="1" id="KW-0472">Membrane</keyword>
<reference evidence="2 3" key="1">
    <citation type="submission" date="2021-05" db="EMBL/GenBank/DDBJ databases">
        <title>Fusibacter ferrireducens sp. nov., an anaerobic, sulfur- and Fe-reducing bacterium isolated from the mangrove sediment.</title>
        <authorList>
            <person name="Qiu D."/>
        </authorList>
    </citation>
    <scope>NUCLEOTIDE SEQUENCE [LARGE SCALE GENOMIC DNA]</scope>
    <source>
        <strain evidence="2 3">DSM 12116</strain>
    </source>
</reference>
<name>A0ABS5PP69_9FIRM</name>
<keyword evidence="3" id="KW-1185">Reference proteome</keyword>
<evidence type="ECO:0000256" key="1">
    <source>
        <dbReference type="SAM" id="Phobius"/>
    </source>
</evidence>
<evidence type="ECO:0000313" key="3">
    <source>
        <dbReference type="Proteomes" id="UP000746471"/>
    </source>
</evidence>